<dbReference type="AlphaFoldDB" id="A0A482X375"/>
<dbReference type="PANTHER" id="PTHR10380">
    <property type="entry name" value="CUTICLE PROTEIN"/>
    <property type="match status" value="1"/>
</dbReference>
<feature type="region of interest" description="Disordered" evidence="3">
    <location>
        <begin position="161"/>
        <end position="196"/>
    </location>
</feature>
<dbReference type="GO" id="GO:0062129">
    <property type="term" value="C:chitin-based extracellular matrix"/>
    <property type="evidence" value="ECO:0007669"/>
    <property type="project" value="TreeGrafter"/>
</dbReference>
<feature type="region of interest" description="Disordered" evidence="3">
    <location>
        <begin position="330"/>
        <end position="379"/>
    </location>
</feature>
<sequence>MIPVDSLSPHVPPYVGGQKLRNHAHKPKPPMGNDQGYEDSEQQTFFQNEGERVTSLKSDENFRKRGSKPHKHQGELVSYTTTSPILITQKPLVLVNNDDEDAHKRRLIQNRVSSQHKSVSIMPSSSEHKNGRINLGINSQPTQNPSLFITPRPSLMSTSVPFNDDTNNLNTNIKKNHKPKRQRPVRPGYSNTEVVGSGKEAVKRIKKPNLVLSKNNDFSSTRSPLFVTPGPNSVSSVAPQQDLYPFARPNNNGETLIVESVPSISIALKPSNNNNGATNIRPIFIGGNNNGNLGLVDYLVPPRISPTFPDVRPTGNQQQNIFNDEKSIENEMTRLKPPLPTNTPRPKKSNTNKKVNGGDKINNHNMRNHNTRVPNKQRNKFHNHKMTQALEVSPTENVNLNYNNHHQAASPSYTDILPTRNENLMKNHNSGHHKPAPTYSDTPPSRKENLMKNHNSDHHHEAASHIDEQISSETGFLRDPSHHSTGERVEFQMHGQNGPKSYKFGYDTGKGHNRQFRYEERDKHGHVKGHYGYYDKDGKLQVVNYEADPETGFKANPVDMSPDQN</sequence>
<evidence type="ECO:0000313" key="4">
    <source>
        <dbReference type="EMBL" id="RZF40319.1"/>
    </source>
</evidence>
<dbReference type="STRING" id="195883.A0A482X375"/>
<evidence type="ECO:0000313" key="5">
    <source>
        <dbReference type="Proteomes" id="UP000291343"/>
    </source>
</evidence>
<feature type="compositionally biased region" description="Basic residues" evidence="3">
    <location>
        <begin position="366"/>
        <end position="379"/>
    </location>
</feature>
<feature type="compositionally biased region" description="Polar residues" evidence="3">
    <location>
        <begin position="161"/>
        <end position="173"/>
    </location>
</feature>
<feature type="compositionally biased region" description="Basic residues" evidence="3">
    <location>
        <begin position="174"/>
        <end position="184"/>
    </location>
</feature>
<dbReference type="PROSITE" id="PS51155">
    <property type="entry name" value="CHIT_BIND_RR_2"/>
    <property type="match status" value="1"/>
</dbReference>
<dbReference type="Proteomes" id="UP000291343">
    <property type="component" value="Unassembled WGS sequence"/>
</dbReference>
<evidence type="ECO:0000256" key="2">
    <source>
        <dbReference type="PROSITE-ProRule" id="PRU00497"/>
    </source>
</evidence>
<reference evidence="4 5" key="1">
    <citation type="journal article" date="2017" name="Gigascience">
        <title>Genome sequence of the small brown planthopper, Laodelphax striatellus.</title>
        <authorList>
            <person name="Zhu J."/>
            <person name="Jiang F."/>
            <person name="Wang X."/>
            <person name="Yang P."/>
            <person name="Bao Y."/>
            <person name="Zhao W."/>
            <person name="Wang W."/>
            <person name="Lu H."/>
            <person name="Wang Q."/>
            <person name="Cui N."/>
            <person name="Li J."/>
            <person name="Chen X."/>
            <person name="Luo L."/>
            <person name="Yu J."/>
            <person name="Kang L."/>
            <person name="Cui F."/>
        </authorList>
    </citation>
    <scope>NUCLEOTIDE SEQUENCE [LARGE SCALE GENOMIC DNA]</scope>
    <source>
        <strain evidence="4">Lst14</strain>
    </source>
</reference>
<gene>
    <name evidence="4" type="ORF">LSTR_LSTR006928</name>
</gene>
<dbReference type="PROSITE" id="PS00233">
    <property type="entry name" value="CHIT_BIND_RR_1"/>
    <property type="match status" value="1"/>
</dbReference>
<feature type="compositionally biased region" description="Basic and acidic residues" evidence="3">
    <location>
        <begin position="49"/>
        <end position="63"/>
    </location>
</feature>
<accession>A0A482X375</accession>
<dbReference type="InterPro" id="IPR050468">
    <property type="entry name" value="Cuticle_Struct_Prot"/>
</dbReference>
<proteinExistence type="predicted"/>
<dbReference type="PANTHER" id="PTHR10380:SF240">
    <property type="match status" value="1"/>
</dbReference>
<dbReference type="InterPro" id="IPR031311">
    <property type="entry name" value="CHIT_BIND_RR_consensus"/>
</dbReference>
<organism evidence="4 5">
    <name type="scientific">Laodelphax striatellus</name>
    <name type="common">Small brown planthopper</name>
    <name type="synonym">Delphax striatella</name>
    <dbReference type="NCBI Taxonomy" id="195883"/>
    <lineage>
        <taxon>Eukaryota</taxon>
        <taxon>Metazoa</taxon>
        <taxon>Ecdysozoa</taxon>
        <taxon>Arthropoda</taxon>
        <taxon>Hexapoda</taxon>
        <taxon>Insecta</taxon>
        <taxon>Pterygota</taxon>
        <taxon>Neoptera</taxon>
        <taxon>Paraneoptera</taxon>
        <taxon>Hemiptera</taxon>
        <taxon>Auchenorrhyncha</taxon>
        <taxon>Fulgoroidea</taxon>
        <taxon>Delphacidae</taxon>
        <taxon>Criomorphinae</taxon>
        <taxon>Laodelphax</taxon>
    </lineage>
</organism>
<dbReference type="InParanoid" id="A0A482X375"/>
<dbReference type="EMBL" id="QKKF02018530">
    <property type="protein sequence ID" value="RZF40319.1"/>
    <property type="molecule type" value="Genomic_DNA"/>
</dbReference>
<feature type="compositionally biased region" description="Basic and acidic residues" evidence="3">
    <location>
        <begin position="444"/>
        <end position="465"/>
    </location>
</feature>
<comment type="caution">
    <text evidence="4">The sequence shown here is derived from an EMBL/GenBank/DDBJ whole genome shotgun (WGS) entry which is preliminary data.</text>
</comment>
<dbReference type="InterPro" id="IPR000618">
    <property type="entry name" value="Insect_cuticle"/>
</dbReference>
<dbReference type="OrthoDB" id="6436078at2759"/>
<evidence type="ECO:0000256" key="3">
    <source>
        <dbReference type="SAM" id="MobiDB-lite"/>
    </source>
</evidence>
<dbReference type="GO" id="GO:0008010">
    <property type="term" value="F:structural constituent of chitin-based larval cuticle"/>
    <property type="evidence" value="ECO:0007669"/>
    <property type="project" value="TreeGrafter"/>
</dbReference>
<name>A0A482X375_LAOST</name>
<keyword evidence="5" id="KW-1185">Reference proteome</keyword>
<keyword evidence="1 2" id="KW-0193">Cuticle</keyword>
<feature type="region of interest" description="Disordered" evidence="3">
    <location>
        <begin position="422"/>
        <end position="465"/>
    </location>
</feature>
<feature type="region of interest" description="Disordered" evidence="3">
    <location>
        <begin position="1"/>
        <end position="74"/>
    </location>
</feature>
<protein>
    <submittedName>
        <fullName evidence="4">Uncharacterized protein</fullName>
    </submittedName>
</protein>
<evidence type="ECO:0000256" key="1">
    <source>
        <dbReference type="ARBA" id="ARBA00022460"/>
    </source>
</evidence>
<dbReference type="Pfam" id="PF00379">
    <property type="entry name" value="Chitin_bind_4"/>
    <property type="match status" value="1"/>
</dbReference>